<feature type="transmembrane region" description="Helical" evidence="6">
    <location>
        <begin position="474"/>
        <end position="498"/>
    </location>
</feature>
<feature type="transmembrane region" description="Helical" evidence="6">
    <location>
        <begin position="180"/>
        <end position="200"/>
    </location>
</feature>
<dbReference type="PANTHER" id="PTHR23502:SF64">
    <property type="entry name" value="TRANSPORTER, PUTATIVE (AFU_ORTHOLOGUE AFUA_3G11760)-RELATED"/>
    <property type="match status" value="1"/>
</dbReference>
<sequence length="623" mass="66406">MTPPPSAHESERTLASGSGLEKSATKSTDMTSSGDEKRLSLSRASTIPDAEGASRADVEAQTSNSDSGDDDAIYDRFSPRTKAWIVAIVSYAGFIGPIASSSFLPSISIMAEDLHTTPAVINYTVAIFIVSVAVAPIFWSPLAGFYGRKPVYLASMPIMVVASVGVAQSKSLGAIIGTRILQGIGSSCVLSVGAGTIGDLYRPTERANAMAWFYTGTLLGPALSPILAGIFTQYTAITWRATQYFLCAASALSLALLTLFFPETSHPPLPHETAKLATGKKFVVYWFNPARSLLLLRYPNISMITLASSCVMLQMYCVVVPLATIMKDEYGVENAAIAGLIYLASGGGTLLGSRISGPYADYTVRKWMEKRGYRRPEDRLRASLVGAGIVQPLSGLAYGWILWSRRGGLAPICIMLFINGLGMLMPLTAYNTYLVDSAQKRSAEAIAVNNFWRYIFAAGASAAVLPLSKAVGFGWTMTIAAGLGWIGTAAAIVTLIYGEKWREAAARRFDSAEDKKELETEGGRAAESVAAIAAAGEENSLGRVLSHAAGRDAPHHRRDSDDHSEHEHGEPSHLPAIKDQLRRTASRSSQLGRTRSRPSTLPTVGEVLQRSTSLGGGSIHGGG</sequence>
<feature type="region of interest" description="Disordered" evidence="5">
    <location>
        <begin position="548"/>
        <end position="623"/>
    </location>
</feature>
<feature type="transmembrane region" description="Helical" evidence="6">
    <location>
        <begin position="301"/>
        <end position="323"/>
    </location>
</feature>
<dbReference type="RefSeq" id="XP_062625205.1">
    <property type="nucleotide sequence ID" value="XM_062769221.1"/>
</dbReference>
<feature type="compositionally biased region" description="Gly residues" evidence="5">
    <location>
        <begin position="614"/>
        <end position="623"/>
    </location>
</feature>
<evidence type="ECO:0000259" key="7">
    <source>
        <dbReference type="PROSITE" id="PS50850"/>
    </source>
</evidence>
<dbReference type="PANTHER" id="PTHR23502">
    <property type="entry name" value="MAJOR FACILITATOR SUPERFAMILY"/>
    <property type="match status" value="1"/>
</dbReference>
<dbReference type="Proteomes" id="UP000827549">
    <property type="component" value="Chromosome 2"/>
</dbReference>
<evidence type="ECO:0000313" key="8">
    <source>
        <dbReference type="EMBL" id="WOO79173.1"/>
    </source>
</evidence>
<keyword evidence="4 6" id="KW-0472">Membrane</keyword>
<evidence type="ECO:0000256" key="1">
    <source>
        <dbReference type="ARBA" id="ARBA00004141"/>
    </source>
</evidence>
<feature type="transmembrane region" description="Helical" evidence="6">
    <location>
        <begin position="120"/>
        <end position="139"/>
    </location>
</feature>
<protein>
    <submittedName>
        <fullName evidence="8">Itaconate transport protein</fullName>
    </submittedName>
</protein>
<dbReference type="PROSITE" id="PS50850">
    <property type="entry name" value="MFS"/>
    <property type="match status" value="1"/>
</dbReference>
<feature type="transmembrane region" description="Helical" evidence="6">
    <location>
        <begin position="380"/>
        <end position="403"/>
    </location>
</feature>
<dbReference type="EMBL" id="CP086715">
    <property type="protein sequence ID" value="WOO79173.1"/>
    <property type="molecule type" value="Genomic_DNA"/>
</dbReference>
<dbReference type="Gene3D" id="1.20.1720.10">
    <property type="entry name" value="Multidrug resistance protein D"/>
    <property type="match status" value="1"/>
</dbReference>
<evidence type="ECO:0000256" key="5">
    <source>
        <dbReference type="SAM" id="MobiDB-lite"/>
    </source>
</evidence>
<dbReference type="AlphaFoldDB" id="A0AAF0Y2M7"/>
<keyword evidence="9" id="KW-1185">Reference proteome</keyword>
<dbReference type="SUPFAM" id="SSF103473">
    <property type="entry name" value="MFS general substrate transporter"/>
    <property type="match status" value="1"/>
</dbReference>
<dbReference type="InterPro" id="IPR020846">
    <property type="entry name" value="MFS_dom"/>
</dbReference>
<feature type="transmembrane region" description="Helical" evidence="6">
    <location>
        <begin position="212"/>
        <end position="231"/>
    </location>
</feature>
<dbReference type="InterPro" id="IPR011701">
    <property type="entry name" value="MFS"/>
</dbReference>
<proteinExistence type="predicted"/>
<evidence type="ECO:0000256" key="4">
    <source>
        <dbReference type="ARBA" id="ARBA00023136"/>
    </source>
</evidence>
<feature type="transmembrane region" description="Helical" evidence="6">
    <location>
        <begin position="409"/>
        <end position="430"/>
    </location>
</feature>
<keyword evidence="2 6" id="KW-0812">Transmembrane</keyword>
<gene>
    <name evidence="8" type="primary">ITP1_1</name>
    <name evidence="8" type="ORF">LOC62_02G002707</name>
</gene>
<feature type="transmembrane region" description="Helical" evidence="6">
    <location>
        <begin position="451"/>
        <end position="468"/>
    </location>
</feature>
<feature type="transmembrane region" description="Helical" evidence="6">
    <location>
        <begin position="151"/>
        <end position="168"/>
    </location>
</feature>
<dbReference type="InterPro" id="IPR036259">
    <property type="entry name" value="MFS_trans_sf"/>
</dbReference>
<name>A0AAF0Y2M7_9TREE</name>
<feature type="region of interest" description="Disordered" evidence="5">
    <location>
        <begin position="1"/>
        <end position="72"/>
    </location>
</feature>
<reference evidence="8" key="1">
    <citation type="submission" date="2023-10" db="EMBL/GenBank/DDBJ databases">
        <authorList>
            <person name="Noh H."/>
        </authorList>
    </citation>
    <scope>NUCLEOTIDE SEQUENCE</scope>
    <source>
        <strain evidence="8">DUCC4014</strain>
    </source>
</reference>
<keyword evidence="3 6" id="KW-1133">Transmembrane helix</keyword>
<dbReference type="Pfam" id="PF07690">
    <property type="entry name" value="MFS_1"/>
    <property type="match status" value="1"/>
</dbReference>
<evidence type="ECO:0000256" key="2">
    <source>
        <dbReference type="ARBA" id="ARBA00022692"/>
    </source>
</evidence>
<evidence type="ECO:0000256" key="3">
    <source>
        <dbReference type="ARBA" id="ARBA00022989"/>
    </source>
</evidence>
<feature type="compositionally biased region" description="Polar residues" evidence="5">
    <location>
        <begin position="586"/>
        <end position="602"/>
    </location>
</feature>
<accession>A0AAF0Y2M7</accession>
<feature type="transmembrane region" description="Helical" evidence="6">
    <location>
        <begin position="243"/>
        <end position="261"/>
    </location>
</feature>
<comment type="subcellular location">
    <subcellularLocation>
        <location evidence="1">Membrane</location>
        <topology evidence="1">Multi-pass membrane protein</topology>
    </subcellularLocation>
</comment>
<dbReference type="GeneID" id="87805954"/>
<feature type="domain" description="Major facilitator superfamily (MFS) profile" evidence="7">
    <location>
        <begin position="85"/>
        <end position="502"/>
    </location>
</feature>
<feature type="compositionally biased region" description="Basic and acidic residues" evidence="5">
    <location>
        <begin position="549"/>
        <end position="571"/>
    </location>
</feature>
<dbReference type="GO" id="GO:0022857">
    <property type="term" value="F:transmembrane transporter activity"/>
    <property type="evidence" value="ECO:0007669"/>
    <property type="project" value="InterPro"/>
</dbReference>
<evidence type="ECO:0000313" key="9">
    <source>
        <dbReference type="Proteomes" id="UP000827549"/>
    </source>
</evidence>
<feature type="transmembrane region" description="Helical" evidence="6">
    <location>
        <begin position="83"/>
        <end position="100"/>
    </location>
</feature>
<organism evidence="8 9">
    <name type="scientific">Vanrija pseudolonga</name>
    <dbReference type="NCBI Taxonomy" id="143232"/>
    <lineage>
        <taxon>Eukaryota</taxon>
        <taxon>Fungi</taxon>
        <taxon>Dikarya</taxon>
        <taxon>Basidiomycota</taxon>
        <taxon>Agaricomycotina</taxon>
        <taxon>Tremellomycetes</taxon>
        <taxon>Trichosporonales</taxon>
        <taxon>Trichosporonaceae</taxon>
        <taxon>Vanrija</taxon>
    </lineage>
</organism>
<dbReference type="GO" id="GO:0005886">
    <property type="term" value="C:plasma membrane"/>
    <property type="evidence" value="ECO:0007669"/>
    <property type="project" value="TreeGrafter"/>
</dbReference>
<evidence type="ECO:0000256" key="6">
    <source>
        <dbReference type="SAM" id="Phobius"/>
    </source>
</evidence>